<feature type="domain" description="Fibronectin type-III" evidence="1">
    <location>
        <begin position="26"/>
        <end position="110"/>
    </location>
</feature>
<evidence type="ECO:0000313" key="2">
    <source>
        <dbReference type="EMBL" id="MFD2681220.1"/>
    </source>
</evidence>
<dbReference type="SUPFAM" id="SSF49265">
    <property type="entry name" value="Fibronectin type III"/>
    <property type="match status" value="1"/>
</dbReference>
<dbReference type="InterPro" id="IPR036116">
    <property type="entry name" value="FN3_sf"/>
</dbReference>
<proteinExistence type="predicted"/>
<keyword evidence="3" id="KW-1185">Reference proteome</keyword>
<reference evidence="3" key="1">
    <citation type="journal article" date="2019" name="Int. J. Syst. Evol. Microbiol.">
        <title>The Global Catalogue of Microorganisms (GCM) 10K type strain sequencing project: providing services to taxonomists for standard genome sequencing and annotation.</title>
        <authorList>
            <consortium name="The Broad Institute Genomics Platform"/>
            <consortium name="The Broad Institute Genome Sequencing Center for Infectious Disease"/>
            <person name="Wu L."/>
            <person name="Ma J."/>
        </authorList>
    </citation>
    <scope>NUCLEOTIDE SEQUENCE [LARGE SCALE GENOMIC DNA]</scope>
    <source>
        <strain evidence="3">KCTC 3913</strain>
    </source>
</reference>
<dbReference type="EMBL" id="JBHUMF010000026">
    <property type="protein sequence ID" value="MFD2681220.1"/>
    <property type="molecule type" value="Genomic_DNA"/>
</dbReference>
<dbReference type="RefSeq" id="WP_377935241.1">
    <property type="nucleotide sequence ID" value="NZ_JBHUMF010000026.1"/>
</dbReference>
<dbReference type="Proteomes" id="UP001597506">
    <property type="component" value="Unassembled WGS sequence"/>
</dbReference>
<comment type="caution">
    <text evidence="2">The sequence shown here is derived from an EMBL/GenBank/DDBJ whole genome shotgun (WGS) entry which is preliminary data.</text>
</comment>
<evidence type="ECO:0000259" key="1">
    <source>
        <dbReference type="SMART" id="SM00060"/>
    </source>
</evidence>
<dbReference type="Gene3D" id="2.60.40.10">
    <property type="entry name" value="Immunoglobulins"/>
    <property type="match status" value="1"/>
</dbReference>
<gene>
    <name evidence="2" type="ORF">ACFSUL_10740</name>
</gene>
<evidence type="ECO:0000313" key="3">
    <source>
        <dbReference type="Proteomes" id="UP001597506"/>
    </source>
</evidence>
<dbReference type="InterPro" id="IPR003961">
    <property type="entry name" value="FN3_dom"/>
</dbReference>
<dbReference type="SMART" id="SM00060">
    <property type="entry name" value="FN3"/>
    <property type="match status" value="1"/>
</dbReference>
<dbReference type="InterPro" id="IPR013783">
    <property type="entry name" value="Ig-like_fold"/>
</dbReference>
<sequence>MDINSILMAHGVIKGGGGSSSKDTIPPPPITNFKVDSVGDGFVNLSWTNPDDTDFAGVKIQRKEGGYPSSPTDGITAYDGLDSTITDSGLTNSVEYFYRAFTYDFDDNFNQDVGQQVSGMPVVGDDPNAIGGLLNLVAGIMDAGYFGTVPSSEFIDGDTLASEIGLTAGNSQYPTADWLKFAIDEKVILSPTESFRYNISWNDINNVDAVYGNKTIIINGLTFKVKLWRGAENNPSKNTDSDRDAIGSEWNRLILPIHVNAPSSWTYPSYGGVTEDWGIDFTDEYLHLDQFNGNGSYIWCQENIEGDNSVIVLRGKNGATYAGYGASSIISVDYGWRPVLELVQ</sequence>
<name>A0ABW5RSH0_9BACI</name>
<organism evidence="2 3">
    <name type="scientific">Bacillus seohaeanensis</name>
    <dbReference type="NCBI Taxonomy" id="284580"/>
    <lineage>
        <taxon>Bacteria</taxon>
        <taxon>Bacillati</taxon>
        <taxon>Bacillota</taxon>
        <taxon>Bacilli</taxon>
        <taxon>Bacillales</taxon>
        <taxon>Bacillaceae</taxon>
        <taxon>Bacillus</taxon>
    </lineage>
</organism>
<protein>
    <recommendedName>
        <fullName evidence="1">Fibronectin type-III domain-containing protein</fullName>
    </recommendedName>
</protein>
<dbReference type="CDD" id="cd00063">
    <property type="entry name" value="FN3"/>
    <property type="match status" value="1"/>
</dbReference>
<accession>A0ABW5RSH0</accession>